<dbReference type="Proteomes" id="UP000599179">
    <property type="component" value="Unassembled WGS sequence"/>
</dbReference>
<protein>
    <submittedName>
        <fullName evidence="1">Uncharacterized protein</fullName>
    </submittedName>
</protein>
<accession>A0ABQ1SCI6</accession>
<proteinExistence type="predicted"/>
<evidence type="ECO:0000313" key="1">
    <source>
        <dbReference type="EMBL" id="GGE28087.1"/>
    </source>
</evidence>
<gene>
    <name evidence="1" type="ORF">GCM10010832_06020</name>
</gene>
<keyword evidence="2" id="KW-1185">Reference proteome</keyword>
<sequence length="204" mass="23523">MKNTLLLSLIFVANLYSVTAQETYTLYLNGEAHEIELNENYTKKIGKEEIEFQLKAKDTLYYEDELMRFAYLRLNPISKVELDETIDQIMMMTAEGTGVIVQKYLSINPIFLNEMMLNEVTKESLNYGFDLKRDEYQKTLKSGQTLTVQNATLTYKDEVNIYEVATIGGNDQGIMVMTIAMDNNPDTMGKQLINLLWSTLEYKD</sequence>
<reference evidence="2" key="1">
    <citation type="journal article" date="2019" name="Int. J. Syst. Evol. Microbiol.">
        <title>The Global Catalogue of Microorganisms (GCM) 10K type strain sequencing project: providing services to taxonomists for standard genome sequencing and annotation.</title>
        <authorList>
            <consortium name="The Broad Institute Genomics Platform"/>
            <consortium name="The Broad Institute Genome Sequencing Center for Infectious Disease"/>
            <person name="Wu L."/>
            <person name="Ma J."/>
        </authorList>
    </citation>
    <scope>NUCLEOTIDE SEQUENCE [LARGE SCALE GENOMIC DNA]</scope>
    <source>
        <strain evidence="2">CGMCC 1.12931</strain>
    </source>
</reference>
<comment type="caution">
    <text evidence="1">The sequence shown here is derived from an EMBL/GenBank/DDBJ whole genome shotgun (WGS) entry which is preliminary data.</text>
</comment>
<name>A0ABQ1SCI6_9FLAO</name>
<dbReference type="RefSeq" id="WP_188457612.1">
    <property type="nucleotide sequence ID" value="NZ_BMGM01000002.1"/>
</dbReference>
<organism evidence="1 2">
    <name type="scientific">Psychroflexus planctonicus</name>
    <dbReference type="NCBI Taxonomy" id="1526575"/>
    <lineage>
        <taxon>Bacteria</taxon>
        <taxon>Pseudomonadati</taxon>
        <taxon>Bacteroidota</taxon>
        <taxon>Flavobacteriia</taxon>
        <taxon>Flavobacteriales</taxon>
        <taxon>Flavobacteriaceae</taxon>
        <taxon>Psychroflexus</taxon>
    </lineage>
</organism>
<dbReference type="EMBL" id="BMGM01000002">
    <property type="protein sequence ID" value="GGE28087.1"/>
    <property type="molecule type" value="Genomic_DNA"/>
</dbReference>
<evidence type="ECO:0000313" key="2">
    <source>
        <dbReference type="Proteomes" id="UP000599179"/>
    </source>
</evidence>